<dbReference type="CDD" id="cd09999">
    <property type="entry name" value="Arginase-like_1"/>
    <property type="match status" value="1"/>
</dbReference>
<dbReference type="PROSITE" id="PS51409">
    <property type="entry name" value="ARGINASE_2"/>
    <property type="match status" value="1"/>
</dbReference>
<keyword evidence="3" id="KW-0464">Manganese</keyword>
<dbReference type="PANTHER" id="PTHR43782:SF3">
    <property type="entry name" value="ARGINASE"/>
    <property type="match status" value="1"/>
</dbReference>
<dbReference type="InterPro" id="IPR006035">
    <property type="entry name" value="Ureohydrolase"/>
</dbReference>
<name>A0ABX0RL45_9GAMM</name>
<evidence type="ECO:0000313" key="5">
    <source>
        <dbReference type="EMBL" id="NIG18337.1"/>
    </source>
</evidence>
<dbReference type="EMBL" id="VWXC01000003">
    <property type="protein sequence ID" value="NIG18337.1"/>
    <property type="molecule type" value="Genomic_DNA"/>
</dbReference>
<gene>
    <name evidence="5" type="ORF">F3J37_06530</name>
</gene>
<evidence type="ECO:0000256" key="3">
    <source>
        <dbReference type="ARBA" id="ARBA00023211"/>
    </source>
</evidence>
<proteinExistence type="inferred from homology"/>
<comment type="caution">
    <text evidence="5">The sequence shown here is derived from an EMBL/GenBank/DDBJ whole genome shotgun (WGS) entry which is preliminary data.</text>
</comment>
<dbReference type="Gene3D" id="3.40.800.10">
    <property type="entry name" value="Ureohydrolase domain"/>
    <property type="match status" value="1"/>
</dbReference>
<reference evidence="5 6" key="1">
    <citation type="journal article" date="2019" name="bioRxiv">
        <title>Bacteria contribute to plant secondary compound degradation in a generalist herbivore system.</title>
        <authorList>
            <person name="Francoeur C.B."/>
            <person name="Khadempour L."/>
            <person name="Moreira-Soto R.D."/>
            <person name="Gotting K."/>
            <person name="Book A.J."/>
            <person name="Pinto-Tomas A.A."/>
            <person name="Keefover-Ring K."/>
            <person name="Currie C.R."/>
        </authorList>
    </citation>
    <scope>NUCLEOTIDE SEQUENCE [LARGE SCALE GENOMIC DNA]</scope>
    <source>
        <strain evidence="5">Al-1710</strain>
    </source>
</reference>
<dbReference type="Proteomes" id="UP001515780">
    <property type="component" value="Unassembled WGS sequence"/>
</dbReference>
<dbReference type="RefSeq" id="WP_166932532.1">
    <property type="nucleotide sequence ID" value="NZ_VWXC01000003.1"/>
</dbReference>
<organism evidence="5 6">
    <name type="scientific">Candidatus Pantoea communis</name>
    <dbReference type="NCBI Taxonomy" id="2608354"/>
    <lineage>
        <taxon>Bacteria</taxon>
        <taxon>Pseudomonadati</taxon>
        <taxon>Pseudomonadota</taxon>
        <taxon>Gammaproteobacteria</taxon>
        <taxon>Enterobacterales</taxon>
        <taxon>Erwiniaceae</taxon>
        <taxon>Pantoea</taxon>
    </lineage>
</organism>
<dbReference type="SUPFAM" id="SSF52768">
    <property type="entry name" value="Arginase/deacetylase"/>
    <property type="match status" value="1"/>
</dbReference>
<evidence type="ECO:0000313" key="6">
    <source>
        <dbReference type="Proteomes" id="UP001515780"/>
    </source>
</evidence>
<keyword evidence="1" id="KW-0479">Metal-binding</keyword>
<keyword evidence="6" id="KW-1185">Reference proteome</keyword>
<keyword evidence="2" id="KW-0378">Hydrolase</keyword>
<evidence type="ECO:0000256" key="2">
    <source>
        <dbReference type="ARBA" id="ARBA00022801"/>
    </source>
</evidence>
<evidence type="ECO:0000256" key="4">
    <source>
        <dbReference type="PROSITE-ProRule" id="PRU00742"/>
    </source>
</evidence>
<dbReference type="PANTHER" id="PTHR43782">
    <property type="entry name" value="ARGINASE"/>
    <property type="match status" value="1"/>
</dbReference>
<dbReference type="InterPro" id="IPR023696">
    <property type="entry name" value="Ureohydrolase_dom_sf"/>
</dbReference>
<dbReference type="Pfam" id="PF00491">
    <property type="entry name" value="Arginase"/>
    <property type="match status" value="1"/>
</dbReference>
<comment type="similarity">
    <text evidence="4">Belongs to the arginase family.</text>
</comment>
<accession>A0ABX0RL45</accession>
<sequence>MKKIILVPSNLGLNPLYEGHIPGTFRAPEILMQHGLRNVFSDYEIVTVPCPPYSPEAEPDTDILNGHKLRRLNLQLADEVEASHRLNLKPIVVGGDCAILPGVILGSRRQLGPLALVHIDGHSDFRHPGNWARPYAGRPGAAAGMDLALVTGRGEALLTQWPDFEGALIADHAVVQVGERESQLVDYEWPDIADTDIRRITIFDALKLSNQQLIDRIFERLNRFPEIPYWIHLDLDVLDSAEMAAVDCPGTPGLTSQTLVSICQVLFNSIRCCGITVTIYDPDLDPDGTEAKRVVRIIGGITGET</sequence>
<evidence type="ECO:0000256" key="1">
    <source>
        <dbReference type="ARBA" id="ARBA00022723"/>
    </source>
</evidence>
<protein>
    <submittedName>
        <fullName evidence="5">Arginase family protein</fullName>
    </submittedName>
</protein>